<dbReference type="InterPro" id="IPR024964">
    <property type="entry name" value="CTLH/CRA"/>
</dbReference>
<dbReference type="PROSITE" id="PS50896">
    <property type="entry name" value="LISH"/>
    <property type="match status" value="1"/>
</dbReference>
<dbReference type="EMBL" id="CAMPGE010007370">
    <property type="protein sequence ID" value="CAI2366289.1"/>
    <property type="molecule type" value="Genomic_DNA"/>
</dbReference>
<dbReference type="InterPro" id="IPR050618">
    <property type="entry name" value="Ubq-SigPath_Reg"/>
</dbReference>
<protein>
    <recommendedName>
        <fullName evidence="1">CTLH domain-containing protein</fullName>
    </recommendedName>
</protein>
<dbReference type="AlphaFoldDB" id="A0AAD1UJC1"/>
<evidence type="ECO:0000313" key="3">
    <source>
        <dbReference type="Proteomes" id="UP001295684"/>
    </source>
</evidence>
<dbReference type="SMART" id="SM00757">
    <property type="entry name" value="CRA"/>
    <property type="match status" value="1"/>
</dbReference>
<dbReference type="SMART" id="SM00667">
    <property type="entry name" value="LisH"/>
    <property type="match status" value="1"/>
</dbReference>
<evidence type="ECO:0000259" key="1">
    <source>
        <dbReference type="PROSITE" id="PS50897"/>
    </source>
</evidence>
<dbReference type="PROSITE" id="PS50897">
    <property type="entry name" value="CTLH"/>
    <property type="match status" value="1"/>
</dbReference>
<dbReference type="SMART" id="SM00668">
    <property type="entry name" value="CTLH"/>
    <property type="match status" value="1"/>
</dbReference>
<organism evidence="2 3">
    <name type="scientific">Euplotes crassus</name>
    <dbReference type="NCBI Taxonomy" id="5936"/>
    <lineage>
        <taxon>Eukaryota</taxon>
        <taxon>Sar</taxon>
        <taxon>Alveolata</taxon>
        <taxon>Ciliophora</taxon>
        <taxon>Intramacronucleata</taxon>
        <taxon>Spirotrichea</taxon>
        <taxon>Hypotrichia</taxon>
        <taxon>Euplotida</taxon>
        <taxon>Euplotidae</taxon>
        <taxon>Moneuplotes</taxon>
    </lineage>
</organism>
<reference evidence="2" key="1">
    <citation type="submission" date="2023-07" db="EMBL/GenBank/DDBJ databases">
        <authorList>
            <consortium name="AG Swart"/>
            <person name="Singh M."/>
            <person name="Singh A."/>
            <person name="Seah K."/>
            <person name="Emmerich C."/>
        </authorList>
    </citation>
    <scope>NUCLEOTIDE SEQUENCE</scope>
    <source>
        <strain evidence="2">DP1</strain>
    </source>
</reference>
<dbReference type="Pfam" id="PF10607">
    <property type="entry name" value="CTLH"/>
    <property type="match status" value="1"/>
</dbReference>
<feature type="domain" description="CTLH" evidence="1">
    <location>
        <begin position="65"/>
        <end position="121"/>
    </location>
</feature>
<name>A0AAD1UJC1_EUPCR</name>
<dbReference type="Proteomes" id="UP001295684">
    <property type="component" value="Unassembled WGS sequence"/>
</dbReference>
<dbReference type="InterPro" id="IPR006595">
    <property type="entry name" value="CTLH_C"/>
</dbReference>
<dbReference type="InterPro" id="IPR013144">
    <property type="entry name" value="CRA_dom"/>
</dbReference>
<proteinExistence type="predicted"/>
<evidence type="ECO:0000313" key="2">
    <source>
        <dbReference type="EMBL" id="CAI2366289.1"/>
    </source>
</evidence>
<keyword evidence="3" id="KW-1185">Reference proteome</keyword>
<dbReference type="PANTHER" id="PTHR12864">
    <property type="entry name" value="RAN BINDING PROTEIN 9-RELATED"/>
    <property type="match status" value="1"/>
</dbReference>
<comment type="caution">
    <text evidence="2">The sequence shown here is derived from an EMBL/GenBank/DDBJ whole genome shotgun (WGS) entry which is preliminary data.</text>
</comment>
<accession>A0AAD1UJC1</accession>
<dbReference type="InterPro" id="IPR006594">
    <property type="entry name" value="LisH"/>
</dbReference>
<dbReference type="Pfam" id="PF08513">
    <property type="entry name" value="LisH"/>
    <property type="match status" value="1"/>
</dbReference>
<sequence>MKDTNWEEEFDSVHISKQDLNKIVMNYLLVEGYKSAAEKFNQEAGMATSPDDPHNMSGLSGYSLIEERRSIRILIQEGKIVQAVEMINDINPEILDNDEELYCMMCKQRLLELIKENKVKEAIKFSQGSLAEKAKENPWLLDQLEEVMSLLAYKDIKDSPMKHLIDISQRQKLASDVNKAILKSQCVPSEVKLPFFLKMLAWSEEKISDPEYPKINFDQK</sequence>
<gene>
    <name evidence="2" type="ORF">ECRASSUSDP1_LOCUS7561</name>
</gene>